<sequence>MRRLGEALTADAVVLLVDHDAFDYEAVELHARYVLDCRRRLSGANIEIL</sequence>
<dbReference type="Proteomes" id="UP001291653">
    <property type="component" value="Unassembled WGS sequence"/>
</dbReference>
<dbReference type="SUPFAM" id="SSF52413">
    <property type="entry name" value="UDP-glucose/GDP-mannose dehydrogenase C-terminal domain"/>
    <property type="match status" value="1"/>
</dbReference>
<keyword evidence="2" id="KW-1185">Reference proteome</keyword>
<name>A0ABQ5P5H8_9ACTN</name>
<evidence type="ECO:0000313" key="2">
    <source>
        <dbReference type="Proteomes" id="UP001291653"/>
    </source>
</evidence>
<proteinExistence type="predicted"/>
<dbReference type="InterPro" id="IPR036220">
    <property type="entry name" value="UDP-Glc/GDP-Man_DH_C_sf"/>
</dbReference>
<gene>
    <name evidence="1" type="ORF">SYYSPA8_25495</name>
</gene>
<protein>
    <submittedName>
        <fullName evidence="1">Uncharacterized protein</fullName>
    </submittedName>
</protein>
<dbReference type="EMBL" id="BSBI01000011">
    <property type="protein sequence ID" value="GLF97718.1"/>
    <property type="molecule type" value="Genomic_DNA"/>
</dbReference>
<dbReference type="RefSeq" id="WP_323449690.1">
    <property type="nucleotide sequence ID" value="NZ_BSBI01000011.1"/>
</dbReference>
<organism evidence="1 2">
    <name type="scientific">Streptomyces yaizuensis</name>
    <dbReference type="NCBI Taxonomy" id="2989713"/>
    <lineage>
        <taxon>Bacteria</taxon>
        <taxon>Bacillati</taxon>
        <taxon>Actinomycetota</taxon>
        <taxon>Actinomycetes</taxon>
        <taxon>Kitasatosporales</taxon>
        <taxon>Streptomycetaceae</taxon>
        <taxon>Streptomyces</taxon>
    </lineage>
</organism>
<comment type="caution">
    <text evidence="1">The sequence shown here is derived from an EMBL/GenBank/DDBJ whole genome shotgun (WGS) entry which is preliminary data.</text>
</comment>
<accession>A0ABQ5P5H8</accession>
<evidence type="ECO:0000313" key="1">
    <source>
        <dbReference type="EMBL" id="GLF97718.1"/>
    </source>
</evidence>
<reference evidence="1 2" key="1">
    <citation type="submission" date="2022-10" db="EMBL/GenBank/DDBJ databases">
        <title>Draft genome sequence of Streptomyces sp. YSPA8.</title>
        <authorList>
            <person name="Moriuchi R."/>
            <person name="Dohra H."/>
            <person name="Yamamura H."/>
            <person name="Kodani S."/>
        </authorList>
    </citation>
    <scope>NUCLEOTIDE SEQUENCE [LARGE SCALE GENOMIC DNA]</scope>
    <source>
        <strain evidence="1 2">YSPA8</strain>
    </source>
</reference>